<dbReference type="Proteomes" id="UP001548590">
    <property type="component" value="Unassembled WGS sequence"/>
</dbReference>
<protein>
    <submittedName>
        <fullName evidence="8">CoA pyrophosphatase</fullName>
    </submittedName>
</protein>
<organism evidence="8 9">
    <name type="scientific">Uliginosibacterium paludis</name>
    <dbReference type="NCBI Taxonomy" id="1615952"/>
    <lineage>
        <taxon>Bacteria</taxon>
        <taxon>Pseudomonadati</taxon>
        <taxon>Pseudomonadota</taxon>
        <taxon>Betaproteobacteria</taxon>
        <taxon>Rhodocyclales</taxon>
        <taxon>Zoogloeaceae</taxon>
        <taxon>Uliginosibacterium</taxon>
    </lineage>
</organism>
<dbReference type="PROSITE" id="PS51462">
    <property type="entry name" value="NUDIX"/>
    <property type="match status" value="1"/>
</dbReference>
<dbReference type="SUPFAM" id="SSF55811">
    <property type="entry name" value="Nudix"/>
    <property type="match status" value="1"/>
</dbReference>
<evidence type="ECO:0000256" key="4">
    <source>
        <dbReference type="ARBA" id="ARBA00022801"/>
    </source>
</evidence>
<evidence type="ECO:0000256" key="1">
    <source>
        <dbReference type="ARBA" id="ARBA00001936"/>
    </source>
</evidence>
<sequence>MTPVITLEVLRSRLQEQDASVWKQEWPSHAGLIEAAVLVPLIERPSGLHVVLTRRAEHLHHHAGQISFPGGRLEEDDESLTAAALRETAEEVGVSAGMIEVVQVLPAFSTPSGFRITPVLGSLKPDVCFVPDPFEVAEIFEVPLAFVLQRENYQQHRICWQGGVRHVHAVPCRGRFIWGATAGILNMLAGFVRSGD</sequence>
<evidence type="ECO:0000256" key="6">
    <source>
        <dbReference type="ARBA" id="ARBA00023211"/>
    </source>
</evidence>
<keyword evidence="3" id="KW-0479">Metal-binding</keyword>
<dbReference type="InterPro" id="IPR015797">
    <property type="entry name" value="NUDIX_hydrolase-like_dom_sf"/>
</dbReference>
<proteinExistence type="predicted"/>
<dbReference type="CDD" id="cd03426">
    <property type="entry name" value="NUDIX_CoAse_Nudt7"/>
    <property type="match status" value="1"/>
</dbReference>
<dbReference type="RefSeq" id="WP_345926411.1">
    <property type="nucleotide sequence ID" value="NZ_JBDIVF010000003.1"/>
</dbReference>
<dbReference type="Pfam" id="PF00293">
    <property type="entry name" value="NUDIX"/>
    <property type="match status" value="1"/>
</dbReference>
<comment type="cofactor">
    <cofactor evidence="1">
        <name>Mn(2+)</name>
        <dbReference type="ChEBI" id="CHEBI:29035"/>
    </cofactor>
</comment>
<evidence type="ECO:0000313" key="8">
    <source>
        <dbReference type="EMBL" id="MET1488360.1"/>
    </source>
</evidence>
<evidence type="ECO:0000313" key="9">
    <source>
        <dbReference type="Proteomes" id="UP001548590"/>
    </source>
</evidence>
<dbReference type="InterPro" id="IPR000086">
    <property type="entry name" value="NUDIX_hydrolase_dom"/>
</dbReference>
<dbReference type="PANTHER" id="PTHR12992">
    <property type="entry name" value="NUDIX HYDROLASE"/>
    <property type="match status" value="1"/>
</dbReference>
<keyword evidence="6" id="KW-0464">Manganese</keyword>
<accession>A0ABV2CKC7</accession>
<evidence type="ECO:0000256" key="2">
    <source>
        <dbReference type="ARBA" id="ARBA00001946"/>
    </source>
</evidence>
<dbReference type="Gene3D" id="3.90.79.10">
    <property type="entry name" value="Nucleoside Triphosphate Pyrophosphohydrolase"/>
    <property type="match status" value="1"/>
</dbReference>
<dbReference type="EMBL" id="JBEWLZ010000001">
    <property type="protein sequence ID" value="MET1488360.1"/>
    <property type="molecule type" value="Genomic_DNA"/>
</dbReference>
<name>A0ABV2CKC7_9RHOO</name>
<evidence type="ECO:0000256" key="5">
    <source>
        <dbReference type="ARBA" id="ARBA00022842"/>
    </source>
</evidence>
<comment type="cofactor">
    <cofactor evidence="2">
        <name>Mg(2+)</name>
        <dbReference type="ChEBI" id="CHEBI:18420"/>
    </cofactor>
</comment>
<reference evidence="8 9" key="1">
    <citation type="submission" date="2024-07" db="EMBL/GenBank/DDBJ databases">
        <title>Uliginosibacterium paludis KCTC:42655.</title>
        <authorList>
            <person name="Kim M.K."/>
        </authorList>
    </citation>
    <scope>NUCLEOTIDE SEQUENCE [LARGE SCALE GENOMIC DNA]</scope>
    <source>
        <strain evidence="8 9">KCTC 42655</strain>
    </source>
</reference>
<feature type="domain" description="Nudix hydrolase" evidence="7">
    <location>
        <begin position="32"/>
        <end position="164"/>
    </location>
</feature>
<dbReference type="InterPro" id="IPR045121">
    <property type="entry name" value="CoAse"/>
</dbReference>
<comment type="caution">
    <text evidence="8">The sequence shown here is derived from an EMBL/GenBank/DDBJ whole genome shotgun (WGS) entry which is preliminary data.</text>
</comment>
<evidence type="ECO:0000259" key="7">
    <source>
        <dbReference type="PROSITE" id="PS51462"/>
    </source>
</evidence>
<keyword evidence="5" id="KW-0460">Magnesium</keyword>
<evidence type="ECO:0000256" key="3">
    <source>
        <dbReference type="ARBA" id="ARBA00022723"/>
    </source>
</evidence>
<dbReference type="NCBIfam" id="NF007980">
    <property type="entry name" value="PRK10707.1"/>
    <property type="match status" value="1"/>
</dbReference>
<keyword evidence="9" id="KW-1185">Reference proteome</keyword>
<dbReference type="PANTHER" id="PTHR12992:SF11">
    <property type="entry name" value="MITOCHONDRIAL COENZYME A DIPHOSPHATASE NUDT8"/>
    <property type="match status" value="1"/>
</dbReference>
<keyword evidence="4" id="KW-0378">Hydrolase</keyword>
<gene>
    <name evidence="8" type="ORF">ABVT11_00875</name>
</gene>